<feature type="compositionally biased region" description="Polar residues" evidence="3">
    <location>
        <begin position="180"/>
        <end position="203"/>
    </location>
</feature>
<evidence type="ECO:0000256" key="1">
    <source>
        <dbReference type="ARBA" id="ARBA00006663"/>
    </source>
</evidence>
<comment type="similarity">
    <text evidence="1">Belongs to the FAM161 family.</text>
</comment>
<dbReference type="GO" id="GO:0005929">
    <property type="term" value="C:cilium"/>
    <property type="evidence" value="ECO:0007669"/>
    <property type="project" value="TreeGrafter"/>
</dbReference>
<evidence type="ECO:0000313" key="5">
    <source>
        <dbReference type="Proteomes" id="UP000792457"/>
    </source>
</evidence>
<name>A0A8K0KEH4_LADFU</name>
<dbReference type="InterPro" id="IPR019579">
    <property type="entry name" value="FAM161A/B"/>
</dbReference>
<accession>A0A8K0KEH4</accession>
<dbReference type="AlphaFoldDB" id="A0A8K0KEH4"/>
<reference evidence="4" key="2">
    <citation type="submission" date="2017-10" db="EMBL/GenBank/DDBJ databases">
        <title>Ladona fulva Genome sequencing and assembly.</title>
        <authorList>
            <person name="Murali S."/>
            <person name="Richards S."/>
            <person name="Bandaranaike D."/>
            <person name="Bellair M."/>
            <person name="Blankenburg K."/>
            <person name="Chao H."/>
            <person name="Dinh H."/>
            <person name="Doddapaneni H."/>
            <person name="Dugan-Rocha S."/>
            <person name="Elkadiri S."/>
            <person name="Gnanaolivu R."/>
            <person name="Hernandez B."/>
            <person name="Skinner E."/>
            <person name="Javaid M."/>
            <person name="Lee S."/>
            <person name="Li M."/>
            <person name="Ming W."/>
            <person name="Munidasa M."/>
            <person name="Muniz J."/>
            <person name="Nguyen L."/>
            <person name="Hughes D."/>
            <person name="Osuji N."/>
            <person name="Pu L.-L."/>
            <person name="Puazo M."/>
            <person name="Qu C."/>
            <person name="Quiroz J."/>
            <person name="Raj R."/>
            <person name="Weissenberger G."/>
            <person name="Xin Y."/>
            <person name="Zou X."/>
            <person name="Han Y."/>
            <person name="Worley K."/>
            <person name="Muzny D."/>
            <person name="Gibbs R."/>
        </authorList>
    </citation>
    <scope>NUCLEOTIDE SEQUENCE</scope>
    <source>
        <strain evidence="4">Sampled in the wild</strain>
    </source>
</reference>
<dbReference type="PANTHER" id="PTHR21501">
    <property type="entry name" value="PROTEIN FAM-161"/>
    <property type="match status" value="1"/>
</dbReference>
<keyword evidence="2" id="KW-0175">Coiled coil</keyword>
<dbReference type="Proteomes" id="UP000792457">
    <property type="component" value="Unassembled WGS sequence"/>
</dbReference>
<dbReference type="EMBL" id="KZ308746">
    <property type="protein sequence ID" value="KAG8233784.1"/>
    <property type="molecule type" value="Genomic_DNA"/>
</dbReference>
<organism evidence="4 5">
    <name type="scientific">Ladona fulva</name>
    <name type="common">Scarce chaser dragonfly</name>
    <name type="synonym">Libellula fulva</name>
    <dbReference type="NCBI Taxonomy" id="123851"/>
    <lineage>
        <taxon>Eukaryota</taxon>
        <taxon>Metazoa</taxon>
        <taxon>Ecdysozoa</taxon>
        <taxon>Arthropoda</taxon>
        <taxon>Hexapoda</taxon>
        <taxon>Insecta</taxon>
        <taxon>Pterygota</taxon>
        <taxon>Palaeoptera</taxon>
        <taxon>Odonata</taxon>
        <taxon>Epiprocta</taxon>
        <taxon>Anisoptera</taxon>
        <taxon>Libelluloidea</taxon>
        <taxon>Libellulidae</taxon>
        <taxon>Ladona</taxon>
    </lineage>
</organism>
<proteinExistence type="inferred from homology"/>
<protein>
    <submittedName>
        <fullName evidence="4">Uncharacterized protein</fullName>
    </submittedName>
</protein>
<dbReference type="GO" id="GO:0005856">
    <property type="term" value="C:cytoskeleton"/>
    <property type="evidence" value="ECO:0007669"/>
    <property type="project" value="UniProtKB-ARBA"/>
</dbReference>
<dbReference type="Pfam" id="PF10595">
    <property type="entry name" value="FAM161A_B"/>
    <property type="match status" value="1"/>
</dbReference>
<dbReference type="OrthoDB" id="2150121at2759"/>
<dbReference type="GO" id="GO:0044782">
    <property type="term" value="P:cilium organization"/>
    <property type="evidence" value="ECO:0007669"/>
    <property type="project" value="TreeGrafter"/>
</dbReference>
<keyword evidence="5" id="KW-1185">Reference proteome</keyword>
<feature type="region of interest" description="Disordered" evidence="3">
    <location>
        <begin position="175"/>
        <end position="249"/>
    </location>
</feature>
<feature type="compositionally biased region" description="Basic and acidic residues" evidence="3">
    <location>
        <begin position="230"/>
        <end position="239"/>
    </location>
</feature>
<feature type="region of interest" description="Disordered" evidence="3">
    <location>
        <begin position="277"/>
        <end position="299"/>
    </location>
</feature>
<gene>
    <name evidence="4" type="ORF">J437_LFUL003856</name>
</gene>
<dbReference type="InterPro" id="IPR051655">
    <property type="entry name" value="FAM161"/>
</dbReference>
<comment type="caution">
    <text evidence="4">The sequence shown here is derived from an EMBL/GenBank/DDBJ whole genome shotgun (WGS) entry which is preliminary data.</text>
</comment>
<dbReference type="PANTHER" id="PTHR21501:SF1">
    <property type="entry name" value="PROTEIN FAM-161"/>
    <property type="match status" value="1"/>
</dbReference>
<evidence type="ECO:0000313" key="4">
    <source>
        <dbReference type="EMBL" id="KAG8233784.1"/>
    </source>
</evidence>
<sequence>MPTNSIGSSFTHSCLKVPVNPCSGYPSPLFERNYDTIVTMSSHRDSSVSESRPVSGRSSNSHRKIRIRSQMCTRNSESELPLKSFMEFYESIPDYGDMNHLSDEEFYRKLQSLKEKQKLYVESLNKVCCDENMKEDGKSEIISKESSISDPVVSSDINKGIVGVNCFDNRLKEKSDRTNQLKSQVKAPTNSNKGSGSWLQTSKNVRKKKQKFLEPSTSEESTVESLDNAQSEKKEEVNKEFASYASKRPTKESLEKNSILVNRTTKKSQKQLINLIRDSASSSTKRPLSQVRASSGSLADSNWDNLSLDDYYSKSANSFSDSDSNIDLRCHVCPRQSKSVAWRVPKITVPKPFPSTLREKENQQIQSLKNQFLDSKVDSPSEERKSFRANPVPITSRIPLFDKIMNDQENRSREVKKQSKAKLNSMMKPFSFVRREEDDRRGMLSYSSPELHRIGKPTKTFKAKPVPKDLFSSQVYERMREDEYYSQSHVLD</sequence>
<evidence type="ECO:0000256" key="2">
    <source>
        <dbReference type="ARBA" id="ARBA00023054"/>
    </source>
</evidence>
<reference evidence="4" key="1">
    <citation type="submission" date="2013-04" db="EMBL/GenBank/DDBJ databases">
        <authorList>
            <person name="Qu J."/>
            <person name="Murali S.C."/>
            <person name="Bandaranaike D."/>
            <person name="Bellair M."/>
            <person name="Blankenburg K."/>
            <person name="Chao H."/>
            <person name="Dinh H."/>
            <person name="Doddapaneni H."/>
            <person name="Downs B."/>
            <person name="Dugan-Rocha S."/>
            <person name="Elkadiri S."/>
            <person name="Gnanaolivu R.D."/>
            <person name="Hernandez B."/>
            <person name="Javaid M."/>
            <person name="Jayaseelan J.C."/>
            <person name="Lee S."/>
            <person name="Li M."/>
            <person name="Ming W."/>
            <person name="Munidasa M."/>
            <person name="Muniz J."/>
            <person name="Nguyen L."/>
            <person name="Ongeri F."/>
            <person name="Osuji N."/>
            <person name="Pu L.-L."/>
            <person name="Puazo M."/>
            <person name="Qu C."/>
            <person name="Quiroz J."/>
            <person name="Raj R."/>
            <person name="Weissenberger G."/>
            <person name="Xin Y."/>
            <person name="Zou X."/>
            <person name="Han Y."/>
            <person name="Richards S."/>
            <person name="Worley K."/>
            <person name="Muzny D."/>
            <person name="Gibbs R."/>
        </authorList>
    </citation>
    <scope>NUCLEOTIDE SEQUENCE</scope>
    <source>
        <strain evidence="4">Sampled in the wild</strain>
    </source>
</reference>
<evidence type="ECO:0000256" key="3">
    <source>
        <dbReference type="SAM" id="MobiDB-lite"/>
    </source>
</evidence>
<feature type="region of interest" description="Disordered" evidence="3">
    <location>
        <begin position="41"/>
        <end position="67"/>
    </location>
</feature>
<feature type="compositionally biased region" description="Polar residues" evidence="3">
    <location>
        <begin position="279"/>
        <end position="299"/>
    </location>
</feature>
<feature type="compositionally biased region" description="Low complexity" evidence="3">
    <location>
        <begin position="214"/>
        <end position="225"/>
    </location>
</feature>